<accession>A0A5N5L7A3</accession>
<proteinExistence type="predicted"/>
<dbReference type="EMBL" id="VDCV01000010">
    <property type="protein sequence ID" value="KAB5538418.1"/>
    <property type="molecule type" value="Genomic_DNA"/>
</dbReference>
<name>A0A5N5L7A3_9ROSI</name>
<reference evidence="2" key="1">
    <citation type="journal article" date="2019" name="Gigascience">
        <title>De novo genome assembly of the endangered Acer yangbiense, a plant species with extremely small populations endemic to Yunnan Province, China.</title>
        <authorList>
            <person name="Yang J."/>
            <person name="Wariss H.M."/>
            <person name="Tao L."/>
            <person name="Zhang R."/>
            <person name="Yun Q."/>
            <person name="Hollingsworth P."/>
            <person name="Dao Z."/>
            <person name="Luo G."/>
            <person name="Guo H."/>
            <person name="Ma Y."/>
            <person name="Sun W."/>
        </authorList>
    </citation>
    <scope>NUCLEOTIDE SEQUENCE [LARGE SCALE GENOMIC DNA]</scope>
    <source>
        <strain evidence="2">cv. br00</strain>
    </source>
</reference>
<evidence type="ECO:0000313" key="1">
    <source>
        <dbReference type="EMBL" id="KAB5538418.1"/>
    </source>
</evidence>
<dbReference type="Proteomes" id="UP000326939">
    <property type="component" value="Chromosome 10"/>
</dbReference>
<comment type="caution">
    <text evidence="1">The sequence shown here is derived from an EMBL/GenBank/DDBJ whole genome shotgun (WGS) entry which is preliminary data.</text>
</comment>
<evidence type="ECO:0000313" key="2">
    <source>
        <dbReference type="Proteomes" id="UP000326939"/>
    </source>
</evidence>
<sequence length="166" mass="18882">MIKIPTSVLFFFPYGLKLRVHGIQEDIQLPLAPMPVLSRPQKDGEDRDFMMEFSMTTLYPKTSVLFINFRRTAAPLRLPCAITSDNLLRPCNDYKAQGQSRVQILARLIYLTDSSEDHFLAGLALRVKLCVLLKITMVNNLVDRGIDSWEEGPPKSSTFASYPLFK</sequence>
<keyword evidence="2" id="KW-1185">Reference proteome</keyword>
<gene>
    <name evidence="1" type="ORF">DKX38_015951</name>
</gene>
<protein>
    <submittedName>
        <fullName evidence="1">Uncharacterized protein</fullName>
    </submittedName>
</protein>
<organism evidence="1 2">
    <name type="scientific">Salix brachista</name>
    <dbReference type="NCBI Taxonomy" id="2182728"/>
    <lineage>
        <taxon>Eukaryota</taxon>
        <taxon>Viridiplantae</taxon>
        <taxon>Streptophyta</taxon>
        <taxon>Embryophyta</taxon>
        <taxon>Tracheophyta</taxon>
        <taxon>Spermatophyta</taxon>
        <taxon>Magnoliopsida</taxon>
        <taxon>eudicotyledons</taxon>
        <taxon>Gunneridae</taxon>
        <taxon>Pentapetalae</taxon>
        <taxon>rosids</taxon>
        <taxon>fabids</taxon>
        <taxon>Malpighiales</taxon>
        <taxon>Salicaceae</taxon>
        <taxon>Saliceae</taxon>
        <taxon>Salix</taxon>
    </lineage>
</organism>
<dbReference type="AlphaFoldDB" id="A0A5N5L7A3"/>